<protein>
    <submittedName>
        <fullName evidence="2">S41 family peptidase</fullName>
    </submittedName>
</protein>
<dbReference type="SUPFAM" id="SSF52096">
    <property type="entry name" value="ClpP/crotonase"/>
    <property type="match status" value="1"/>
</dbReference>
<organism evidence="2 3">
    <name type="scientific">Candidatus Sulfotelmatobacter kueseliae</name>
    <dbReference type="NCBI Taxonomy" id="2042962"/>
    <lineage>
        <taxon>Bacteria</taxon>
        <taxon>Pseudomonadati</taxon>
        <taxon>Acidobacteriota</taxon>
        <taxon>Terriglobia</taxon>
        <taxon>Terriglobales</taxon>
        <taxon>Candidatus Korobacteraceae</taxon>
        <taxon>Candidatus Sulfotelmatobacter</taxon>
    </lineage>
</organism>
<dbReference type="Gene3D" id="3.30.750.44">
    <property type="match status" value="1"/>
</dbReference>
<accession>A0A2U3KI02</accession>
<dbReference type="Pfam" id="PF14684">
    <property type="entry name" value="Tricorn_C1"/>
    <property type="match status" value="1"/>
</dbReference>
<dbReference type="InterPro" id="IPR029045">
    <property type="entry name" value="ClpP/crotonase-like_dom_sf"/>
</dbReference>
<gene>
    <name evidence="2" type="ORF">SBA1_270010</name>
</gene>
<dbReference type="InterPro" id="IPR028204">
    <property type="entry name" value="Tricorn_C1"/>
</dbReference>
<dbReference type="GO" id="GO:0008236">
    <property type="term" value="F:serine-type peptidase activity"/>
    <property type="evidence" value="ECO:0007669"/>
    <property type="project" value="InterPro"/>
</dbReference>
<dbReference type="EMBL" id="OMOD01000119">
    <property type="protein sequence ID" value="SPF39295.1"/>
    <property type="molecule type" value="Genomic_DNA"/>
</dbReference>
<dbReference type="AlphaFoldDB" id="A0A2U3KI02"/>
<reference evidence="3" key="1">
    <citation type="submission" date="2018-02" db="EMBL/GenBank/DDBJ databases">
        <authorList>
            <person name="Hausmann B."/>
        </authorList>
    </citation>
    <scope>NUCLEOTIDE SEQUENCE [LARGE SCALE GENOMIC DNA]</scope>
    <source>
        <strain evidence="3">Peat soil MAG SbA1</strain>
    </source>
</reference>
<name>A0A2U3KI02_9BACT</name>
<sequence>MWEMKSYPESRTRWGSSAVAVLALLLSVLSPSLEAQQPAWTTLEGFWLSDGYGLLVEIRGKTLSTFELTAISCILSRTLTHQPELSAGGEVTFHEGATVVRIAPVGRDSARLHYDGNASDIVLHRSASRPEPCAQLPPNTPEENYAIFWQTFAENYAFFGLRHLDWQAVGRKFRPQATASTKPEDLFQVFRSMVEPLQDAHTEIDAGDIRQEFEGWRPDPNHLEDADWEKAHALVNSRYVQGGLRSFCNGHVEFGILPHNIGYLRITTFYGYSDQEGYSAALIALDQALDSIFQSAESLTGLIIDVRLNKGGDDPLGIEIASRLTTARYLAYSKIARNDAGSGLHFSSAQKCWVIPSKRSLYRGNVVLLTGPDTVSAGETFAMALMGREPAVTRIGEDTQGVFSDVLIRSLPNGWHFGLPNEIYLTRDGRSFDGEGVPPDIRVPRYSSDDLSRGRDAALDRAIAFLSPPS</sequence>
<proteinExistence type="predicted"/>
<dbReference type="GO" id="GO:0006508">
    <property type="term" value="P:proteolysis"/>
    <property type="evidence" value="ECO:0007669"/>
    <property type="project" value="InterPro"/>
</dbReference>
<evidence type="ECO:0000313" key="3">
    <source>
        <dbReference type="Proteomes" id="UP000238701"/>
    </source>
</evidence>
<dbReference type="Proteomes" id="UP000238701">
    <property type="component" value="Unassembled WGS sequence"/>
</dbReference>
<evidence type="ECO:0000313" key="2">
    <source>
        <dbReference type="EMBL" id="SPF39295.1"/>
    </source>
</evidence>
<dbReference type="SMART" id="SM00245">
    <property type="entry name" value="TSPc"/>
    <property type="match status" value="1"/>
</dbReference>
<feature type="domain" description="Tail specific protease" evidence="1">
    <location>
        <begin position="236"/>
        <end position="444"/>
    </location>
</feature>
<dbReference type="CDD" id="cd07563">
    <property type="entry name" value="Peptidase_S41_IRBP"/>
    <property type="match status" value="1"/>
</dbReference>
<dbReference type="InterPro" id="IPR005151">
    <property type="entry name" value="Tail-specific_protease"/>
</dbReference>
<dbReference type="Pfam" id="PF03572">
    <property type="entry name" value="Peptidase_S41"/>
    <property type="match status" value="1"/>
</dbReference>
<dbReference type="PANTHER" id="PTHR11261:SF3">
    <property type="entry name" value="RETINOL-BINDING PROTEIN 3"/>
    <property type="match status" value="1"/>
</dbReference>
<evidence type="ECO:0000259" key="1">
    <source>
        <dbReference type="SMART" id="SM00245"/>
    </source>
</evidence>
<dbReference type="Gene3D" id="3.90.226.10">
    <property type="entry name" value="2-enoyl-CoA Hydratase, Chain A, domain 1"/>
    <property type="match status" value="1"/>
</dbReference>
<dbReference type="PANTHER" id="PTHR11261">
    <property type="entry name" value="INTERPHOTORECEPTOR RETINOID-BINDING PROTEIN"/>
    <property type="match status" value="1"/>
</dbReference>